<protein>
    <submittedName>
        <fullName evidence="4">SusC/RagA family TonB-linked outer membrane protein</fullName>
    </submittedName>
</protein>
<dbReference type="Gene3D" id="2.60.40.1120">
    <property type="entry name" value="Carboxypeptidase-like, regulatory domain"/>
    <property type="match status" value="1"/>
</dbReference>
<reference evidence="4 5" key="1">
    <citation type="submission" date="2019-02" db="EMBL/GenBank/DDBJ databases">
        <title>Pedobacter sp. RP-1-14 sp. nov., isolated from Arctic soil.</title>
        <authorList>
            <person name="Dahal R.H."/>
        </authorList>
    </citation>
    <scope>NUCLEOTIDE SEQUENCE [LARGE SCALE GENOMIC DNA]</scope>
    <source>
        <strain evidence="4 5">RP-1-14</strain>
    </source>
</reference>
<organism evidence="4 5">
    <name type="scientific">Pedobacter psychroterrae</name>
    <dbReference type="NCBI Taxonomy" id="2530453"/>
    <lineage>
        <taxon>Bacteria</taxon>
        <taxon>Pseudomonadati</taxon>
        <taxon>Bacteroidota</taxon>
        <taxon>Sphingobacteriia</taxon>
        <taxon>Sphingobacteriales</taxon>
        <taxon>Sphingobacteriaceae</taxon>
        <taxon>Pedobacter</taxon>
    </lineage>
</organism>
<evidence type="ECO:0000256" key="2">
    <source>
        <dbReference type="SAM" id="Phobius"/>
    </source>
</evidence>
<comment type="similarity">
    <text evidence="1">Belongs to the TonB-dependent receptor family.</text>
</comment>
<dbReference type="NCBIfam" id="TIGR04056">
    <property type="entry name" value="OMP_RagA_SusC"/>
    <property type="match status" value="1"/>
</dbReference>
<evidence type="ECO:0000256" key="1">
    <source>
        <dbReference type="PROSITE-ProRule" id="PRU01360"/>
    </source>
</evidence>
<sequence>MYLIYTKKTGTALKLYHKLLLIMRLATVIIIASLMQVSASSFGQLINLNQRNAPLREVLREIRKQSGYDILSDTKAIMNNQKVTVVLNDASLEEALASTLNGLDLIYEITNKIVTIKKKEQPSMIDNIIARFQAVNVDVTGIVTDSLGLALPGASVTLKGTKTYHVLTDNSGKFKFSAIPTGTYKAIITYIGYQRMERTLDIAAGTPELRFMLLQATSELDQLQVIGYGTNTRRFSVGSVTTIDAAIIERQPVTNLLLALQGQVAGLVITPTNGAPGSVVKAQIRGQNSLARTPSRFAMKPLDEPLFIIDGVPFAPQNGSLGNLLTLGLSSNQENVIPGNGISAIGNINPADIESISVLRDADATSIYGSQGANGVILITTKKGKQGKPGLSITSNTGVNAVARPLEMMNSQQYLEMRRQSLLSSNVIITPATNVNSYPDLLVFDTVGRYTDWYDEFFNNSSGFTNVHASLSGGQQNSSFYLSGGYTTNSYNFPGDFADDRISLHSNYTYKSPNNKLTAQFGADYSYTKNTASSRPNVLNAMTMAPNFPALMDENGGLTWRYKSYGLSSFQQYSFLRQPANIQSHNLNDYLKVSFQVLPDLTLGTLVGYSRTNGSRYGARPLSVQEPGGLQSVASATFDNTVFQTINIEPQADYKLVIGRGELSLLLGGTYKKSLSNSDLLSGSRYANDDLLGSINGADPATIRAFASNSIYKYVAGFGRINYIYDRKYIATFSGRRDGSSNFGPGKQFGNFASAGLGWIFSEEKGVMETLPFLSFGKLSANYGTTGSDGVAPYLYQPFYAIDGQYSSFQGVRAYTPSNLFNSGYSWSLKKSLNTTLELGFLDDKIVTNATWYRSRMSDQLVPYTLPAITGFTSVTGNFPAVVENSGVELSVRSTNLSSGNLRWTTSFNISFGNNKLIAFPKLDTSPYTTVYEIGKSTTIFQGYRFKGLNETTGLYEFYKKDGTATSSVNSNHISAGGDAQPLFDLDPKYTGGMDNTLTYKGFSLSIFMQFAEQMTKNYLGGLYSFGVPGRMENLPAIMYDKWWKNPGDKTEMQRLATSFGSVSNVGTAFATSDAAYSNTYYVRLKTLAVSWSLPSQFIKVLGIRECRLNVNAQNLLTFTNYKLGDPESAGSIYNFPIQRTITGGLSINF</sequence>
<dbReference type="InterPro" id="IPR008969">
    <property type="entry name" value="CarboxyPept-like_regulatory"/>
</dbReference>
<keyword evidence="1" id="KW-0998">Cell outer membrane</keyword>
<dbReference type="SUPFAM" id="SSF56935">
    <property type="entry name" value="Porins"/>
    <property type="match status" value="1"/>
</dbReference>
<dbReference type="InterPro" id="IPR012910">
    <property type="entry name" value="Plug_dom"/>
</dbReference>
<dbReference type="Pfam" id="PF07715">
    <property type="entry name" value="Plug"/>
    <property type="match status" value="1"/>
</dbReference>
<feature type="transmembrane region" description="Helical" evidence="2">
    <location>
        <begin position="21"/>
        <end position="42"/>
    </location>
</feature>
<dbReference type="GO" id="GO:0009279">
    <property type="term" value="C:cell outer membrane"/>
    <property type="evidence" value="ECO:0007669"/>
    <property type="project" value="UniProtKB-SubCell"/>
</dbReference>
<evidence type="ECO:0000313" key="5">
    <source>
        <dbReference type="Proteomes" id="UP000293347"/>
    </source>
</evidence>
<evidence type="ECO:0000259" key="3">
    <source>
        <dbReference type="Pfam" id="PF07715"/>
    </source>
</evidence>
<keyword evidence="1" id="KW-1134">Transmembrane beta strand</keyword>
<dbReference type="InterPro" id="IPR037066">
    <property type="entry name" value="Plug_dom_sf"/>
</dbReference>
<keyword evidence="1 2" id="KW-0812">Transmembrane</keyword>
<evidence type="ECO:0000313" key="4">
    <source>
        <dbReference type="EMBL" id="TCC98279.1"/>
    </source>
</evidence>
<name>A0A4R0ND44_9SPHI</name>
<dbReference type="Gene3D" id="2.170.130.10">
    <property type="entry name" value="TonB-dependent receptor, plug domain"/>
    <property type="match status" value="1"/>
</dbReference>
<feature type="domain" description="TonB-dependent receptor plug" evidence="3">
    <location>
        <begin position="236"/>
        <end position="376"/>
    </location>
</feature>
<dbReference type="InterPro" id="IPR023996">
    <property type="entry name" value="TonB-dep_OMP_SusC/RagA"/>
</dbReference>
<gene>
    <name evidence="4" type="ORF">EZ437_19005</name>
</gene>
<keyword evidence="5" id="KW-1185">Reference proteome</keyword>
<dbReference type="Gene3D" id="3.55.50.30">
    <property type="match status" value="1"/>
</dbReference>
<dbReference type="Proteomes" id="UP000293347">
    <property type="component" value="Unassembled WGS sequence"/>
</dbReference>
<dbReference type="AlphaFoldDB" id="A0A4R0ND44"/>
<comment type="subcellular location">
    <subcellularLocation>
        <location evidence="1">Cell outer membrane</location>
        <topology evidence="1">Multi-pass membrane protein</topology>
    </subcellularLocation>
</comment>
<dbReference type="InterPro" id="IPR039426">
    <property type="entry name" value="TonB-dep_rcpt-like"/>
</dbReference>
<dbReference type="SUPFAM" id="SSF49464">
    <property type="entry name" value="Carboxypeptidase regulatory domain-like"/>
    <property type="match status" value="1"/>
</dbReference>
<comment type="caution">
    <text evidence="4">The sequence shown here is derived from an EMBL/GenBank/DDBJ whole genome shotgun (WGS) entry which is preliminary data.</text>
</comment>
<keyword evidence="1 2" id="KW-0472">Membrane</keyword>
<proteinExistence type="inferred from homology"/>
<dbReference type="EMBL" id="SJSL01000007">
    <property type="protein sequence ID" value="TCC98279.1"/>
    <property type="molecule type" value="Genomic_DNA"/>
</dbReference>
<dbReference type="InterPro" id="IPR023997">
    <property type="entry name" value="TonB-dep_OMP_SusC/RagA_CS"/>
</dbReference>
<dbReference type="Pfam" id="PF13715">
    <property type="entry name" value="CarbopepD_reg_2"/>
    <property type="match status" value="1"/>
</dbReference>
<keyword evidence="2" id="KW-1133">Transmembrane helix</keyword>
<accession>A0A4R0ND44</accession>
<dbReference type="NCBIfam" id="TIGR04057">
    <property type="entry name" value="SusC_RagA_signa"/>
    <property type="match status" value="1"/>
</dbReference>
<dbReference type="PROSITE" id="PS52016">
    <property type="entry name" value="TONB_DEPENDENT_REC_3"/>
    <property type="match status" value="1"/>
</dbReference>
<dbReference type="OrthoDB" id="9768177at2"/>
<keyword evidence="1" id="KW-0813">Transport</keyword>